<evidence type="ECO:0000313" key="4">
    <source>
        <dbReference type="EMBL" id="KYG77334.1"/>
    </source>
</evidence>
<dbReference type="RefSeq" id="WP_068215564.1">
    <property type="nucleotide sequence ID" value="NZ_CP139724.1"/>
</dbReference>
<evidence type="ECO:0000259" key="3">
    <source>
        <dbReference type="Pfam" id="PF13577"/>
    </source>
</evidence>
<keyword evidence="1" id="KW-0732">Signal</keyword>
<feature type="chain" id="PRO_5007574668" description="SnoaL-like domain-containing protein" evidence="1">
    <location>
        <begin position="22"/>
        <end position="300"/>
    </location>
</feature>
<dbReference type="Gene3D" id="3.10.450.50">
    <property type="match status" value="2"/>
</dbReference>
<organism evidence="4 5">
    <name type="scientific">Roseivirga spongicola</name>
    <dbReference type="NCBI Taxonomy" id="333140"/>
    <lineage>
        <taxon>Bacteria</taxon>
        <taxon>Pseudomonadati</taxon>
        <taxon>Bacteroidota</taxon>
        <taxon>Cytophagia</taxon>
        <taxon>Cytophagales</taxon>
        <taxon>Roseivirgaceae</taxon>
        <taxon>Roseivirga</taxon>
    </lineage>
</organism>
<evidence type="ECO:0000313" key="5">
    <source>
        <dbReference type="Proteomes" id="UP000075606"/>
    </source>
</evidence>
<proteinExistence type="predicted"/>
<evidence type="ECO:0000259" key="2">
    <source>
        <dbReference type="Pfam" id="PF12680"/>
    </source>
</evidence>
<dbReference type="OrthoDB" id="2599042at2"/>
<comment type="caution">
    <text evidence="4">The sequence shown here is derived from an EMBL/GenBank/DDBJ whole genome shotgun (WGS) entry which is preliminary data.</text>
</comment>
<reference evidence="4 5" key="1">
    <citation type="submission" date="2016-01" db="EMBL/GenBank/DDBJ databases">
        <title>Genome sequencing of Roseivirga spongicola UST030701-084.</title>
        <authorList>
            <person name="Selvaratnam C."/>
            <person name="Thevarajoo S."/>
            <person name="Goh K.M."/>
            <person name="Ee R."/>
            <person name="Chan K.-G."/>
            <person name="Chong C.S."/>
        </authorList>
    </citation>
    <scope>NUCLEOTIDE SEQUENCE [LARGE SCALE GENOMIC DNA]</scope>
    <source>
        <strain evidence="4 5">UST030701-084</strain>
    </source>
</reference>
<dbReference type="EMBL" id="LRPC01000001">
    <property type="protein sequence ID" value="KYG77334.1"/>
    <property type="molecule type" value="Genomic_DNA"/>
</dbReference>
<feature type="domain" description="SnoaL-like" evidence="3">
    <location>
        <begin position="25"/>
        <end position="143"/>
    </location>
</feature>
<gene>
    <name evidence="4" type="ORF">AWW68_00780</name>
</gene>
<accession>A0A150XF79</accession>
<dbReference type="InterPro" id="IPR032710">
    <property type="entry name" value="NTF2-like_dom_sf"/>
</dbReference>
<dbReference type="Pfam" id="PF12680">
    <property type="entry name" value="SnoaL_2"/>
    <property type="match status" value="1"/>
</dbReference>
<dbReference type="SUPFAM" id="SSF54427">
    <property type="entry name" value="NTF2-like"/>
    <property type="match status" value="2"/>
</dbReference>
<keyword evidence="5" id="KW-1185">Reference proteome</keyword>
<dbReference type="STRING" id="333140.AWW68_00780"/>
<feature type="domain" description="SnoaL-like" evidence="2">
    <location>
        <begin position="175"/>
        <end position="282"/>
    </location>
</feature>
<sequence length="300" mass="34346">MKRKITSVLITLLMGIGSLSAQKMEMIDVVKNIFESTDALEWQKVQQSFAERVMLDYTSMAGGEPVELTPQEITDSWKTILPGFDKTRHMVAHFEVKEIGEKGFVSHDGTATHYLNGSSWTVIGNYDYQLIKEGGLWKVSAMTFNLEFVDGNTDLPRLAKERLENGSMKTNKELVDQFFVALETQQFHLLKKVFAEDAKQLNPYIPEGFPKSFDGREAIYQQYNGLTANFGQMRFPREIFSTEDPNTIFVKFRGEIEIKAGGKYVNDYFGIFRIKDGQVVEYQEYFNPIVMAKAFNIDLK</sequence>
<dbReference type="Pfam" id="PF13577">
    <property type="entry name" value="SnoaL_4"/>
    <property type="match status" value="1"/>
</dbReference>
<name>A0A150XF79_9BACT</name>
<feature type="signal peptide" evidence="1">
    <location>
        <begin position="1"/>
        <end position="21"/>
    </location>
</feature>
<evidence type="ECO:0000256" key="1">
    <source>
        <dbReference type="SAM" id="SignalP"/>
    </source>
</evidence>
<dbReference type="InterPro" id="IPR037401">
    <property type="entry name" value="SnoaL-like"/>
</dbReference>
<protein>
    <recommendedName>
        <fullName evidence="2 3">SnoaL-like domain-containing protein</fullName>
    </recommendedName>
</protein>
<dbReference type="Proteomes" id="UP000075606">
    <property type="component" value="Unassembled WGS sequence"/>
</dbReference>
<dbReference type="AlphaFoldDB" id="A0A150XF79"/>